<dbReference type="EMBL" id="QEKQ01000008">
    <property type="protein sequence ID" value="PVY70797.1"/>
    <property type="molecule type" value="Genomic_DNA"/>
</dbReference>
<keyword evidence="2" id="KW-0645">Protease</keyword>
<evidence type="ECO:0000313" key="2">
    <source>
        <dbReference type="EMBL" id="PVY70797.1"/>
    </source>
</evidence>
<proteinExistence type="predicted"/>
<dbReference type="InterPro" id="IPR012338">
    <property type="entry name" value="Beta-lactam/transpept-like"/>
</dbReference>
<dbReference type="PANTHER" id="PTHR43283:SF3">
    <property type="entry name" value="BETA-LACTAMASE FAMILY PROTEIN (AFU_ORTHOLOGUE AFUA_5G07500)"/>
    <property type="match status" value="1"/>
</dbReference>
<comment type="caution">
    <text evidence="2">The sequence shown here is derived from an EMBL/GenBank/DDBJ whole genome shotgun (WGS) entry which is preliminary data.</text>
</comment>
<dbReference type="SUPFAM" id="SSF56601">
    <property type="entry name" value="beta-lactamase/transpeptidase-like"/>
    <property type="match status" value="1"/>
</dbReference>
<feature type="domain" description="Beta-lactamase-related" evidence="1">
    <location>
        <begin position="44"/>
        <end position="317"/>
    </location>
</feature>
<dbReference type="Proteomes" id="UP000245887">
    <property type="component" value="Unassembled WGS sequence"/>
</dbReference>
<protein>
    <submittedName>
        <fullName evidence="2">D-alanyl-D-alanine carboxypeptidase</fullName>
    </submittedName>
</protein>
<name>A0A2U1CUR9_9GAMM</name>
<gene>
    <name evidence="2" type="ORF">C8D92_108153</name>
</gene>
<dbReference type="GO" id="GO:0004180">
    <property type="term" value="F:carboxypeptidase activity"/>
    <property type="evidence" value="ECO:0007669"/>
    <property type="project" value="UniProtKB-KW"/>
</dbReference>
<dbReference type="PANTHER" id="PTHR43283">
    <property type="entry name" value="BETA-LACTAMASE-RELATED"/>
    <property type="match status" value="1"/>
</dbReference>
<accession>A0A2U1CUR9</accession>
<dbReference type="AlphaFoldDB" id="A0A2U1CUR9"/>
<dbReference type="Pfam" id="PF00144">
    <property type="entry name" value="Beta-lactamase"/>
    <property type="match status" value="1"/>
</dbReference>
<dbReference type="InterPro" id="IPR050789">
    <property type="entry name" value="Diverse_Enzym_Activities"/>
</dbReference>
<reference evidence="2 3" key="1">
    <citation type="submission" date="2018-04" db="EMBL/GenBank/DDBJ databases">
        <title>Genomic Encyclopedia of Type Strains, Phase IV (KMG-IV): sequencing the most valuable type-strain genomes for metagenomic binning, comparative biology and taxonomic classification.</title>
        <authorList>
            <person name="Goeker M."/>
        </authorList>
    </citation>
    <scope>NUCLEOTIDE SEQUENCE [LARGE SCALE GENOMIC DNA]</scope>
    <source>
        <strain evidence="2 3">DSM 28688</strain>
    </source>
</reference>
<dbReference type="InterPro" id="IPR001466">
    <property type="entry name" value="Beta-lactam-related"/>
</dbReference>
<sequence>MDKVVADVRRNGGGLANQVAYVSPNGTLHHCENGWQKAPFFSDKVRPETRFRYASTTKLFTADAILGLVDEGRLSFESRLLEFLPPVRELKDERIADITIQDLLNHTSGFNRTIGMPDMLQLNKTPWCPGSLKRISERTLEHEPGTQPAYSNLGYCLLGVVIEQTTGVGYREYIKERYAIGEHGIRFIDGPYLDDEVRYDFRHSNFLSDDYYRYWDFAALSSSAGLSGNAVALARQVRGMLVSRPLNVTSYDYQSDKCSPTNIRGCYGYAAYQYQPEDGPFPVYIQGGHLPGASSMVMMDDRGGVLVWLGAGQPPNGFESKKMLYQRFYNRLADFYSDKE</sequence>
<dbReference type="Gene3D" id="3.40.710.10">
    <property type="entry name" value="DD-peptidase/beta-lactamase superfamily"/>
    <property type="match status" value="1"/>
</dbReference>
<evidence type="ECO:0000259" key="1">
    <source>
        <dbReference type="Pfam" id="PF00144"/>
    </source>
</evidence>
<evidence type="ECO:0000313" key="3">
    <source>
        <dbReference type="Proteomes" id="UP000245887"/>
    </source>
</evidence>
<organism evidence="2 3">
    <name type="scientific">Tamilnaduibacter salinus</name>
    <dbReference type="NCBI Taxonomy" id="1484056"/>
    <lineage>
        <taxon>Bacteria</taxon>
        <taxon>Pseudomonadati</taxon>
        <taxon>Pseudomonadota</taxon>
        <taxon>Gammaproteobacteria</taxon>
        <taxon>Pseudomonadales</taxon>
        <taxon>Marinobacteraceae</taxon>
        <taxon>Tamilnaduibacter</taxon>
    </lineage>
</organism>
<keyword evidence="2" id="KW-0121">Carboxypeptidase</keyword>
<keyword evidence="2" id="KW-0378">Hydrolase</keyword>